<reference evidence="2" key="1">
    <citation type="journal article" date="2007" name="Proc. Natl. Acad. Sci. U.S.A.">
        <title>Spliced leader RNA trans-splicing in dinoflagellates.</title>
        <authorList>
            <person name="Zhang H."/>
            <person name="Hou Y."/>
            <person name="Miranda L."/>
            <person name="Campbell D.A."/>
            <person name="Sturm N.R."/>
            <person name="Gaasterland T."/>
            <person name="Lin S."/>
        </authorList>
    </citation>
    <scope>NUCLEOTIDE SEQUENCE</scope>
</reference>
<evidence type="ECO:0000313" key="2">
    <source>
        <dbReference type="EMBL" id="ABI14397.1"/>
    </source>
</evidence>
<accession>A3E3Z0</accession>
<name>A3E3Z0_KARVE</name>
<organism evidence="2">
    <name type="scientific">Karlodinium veneficum</name>
    <name type="common">Dinoflagellate</name>
    <name type="synonym">Karlodinium micrum</name>
    <dbReference type="NCBI Taxonomy" id="407301"/>
    <lineage>
        <taxon>Eukaryota</taxon>
        <taxon>Sar</taxon>
        <taxon>Alveolata</taxon>
        <taxon>Dinophyceae</taxon>
        <taxon>Gymnodiniales</taxon>
        <taxon>Kareniaceae</taxon>
        <taxon>Karlodinium</taxon>
    </lineage>
</organism>
<sequence>MFASFIFLVSSLLFGLSCALEPLAMLAIQPVWQAAKPIPVNIDYDVPAFGTLDELADLRKASLVEYKVAQRRQRLTQVAGTMLKKNVPV</sequence>
<keyword evidence="1" id="KW-0732">Signal</keyword>
<protein>
    <submittedName>
        <fullName evidence="2">Uncharacterized protein</fullName>
    </submittedName>
</protein>
<dbReference type="AlphaFoldDB" id="A3E3Z0"/>
<proteinExistence type="evidence at transcript level"/>
<feature type="signal peptide" evidence="1">
    <location>
        <begin position="1"/>
        <end position="19"/>
    </location>
</feature>
<evidence type="ECO:0000256" key="1">
    <source>
        <dbReference type="SAM" id="SignalP"/>
    </source>
</evidence>
<feature type="chain" id="PRO_5002652455" evidence="1">
    <location>
        <begin position="20"/>
        <end position="89"/>
    </location>
</feature>
<dbReference type="EMBL" id="DQ867067">
    <property type="protein sequence ID" value="ABI14397.1"/>
    <property type="molecule type" value="mRNA"/>
</dbReference>